<sequence>MAQQFSNAAPVHTAAPAPANPSQPPSNAAGVSLPPNPQMPATLADITHALDYRRRLEKSRGSAHPNAATVDEIGSARVYETELVLSYQTQSPAAPLWLQDLARKVDNLSTTVNNLTTTVNTLSTKVDAMQFNLAEVSALAENTRRVLRNQKAGRGNDYVPLKKWKFGTGIELARALLPTTVIQDPPITPAIGELPAIVCSRPTTLTNLNISELMVFYNDDFGIVGTDDVIDASVVRTADIQASHPDLKMTIDPTDFTRLRFVVVLQNNRGDPRRLRLFQWNDLGVEKWRTMNKDTSAKLAGGWDQALIFAVEQMSPIEVDKMLGRM</sequence>
<name>A0A8H5LVF7_9AGAR</name>
<dbReference type="AlphaFoldDB" id="A0A8H5LVF7"/>
<comment type="caution">
    <text evidence="2">The sequence shown here is derived from an EMBL/GenBank/DDBJ whole genome shotgun (WGS) entry which is preliminary data.</text>
</comment>
<reference evidence="2 3" key="1">
    <citation type="journal article" date="2020" name="ISME J.">
        <title>Uncovering the hidden diversity of litter-decomposition mechanisms in mushroom-forming fungi.</title>
        <authorList>
            <person name="Floudas D."/>
            <person name="Bentzer J."/>
            <person name="Ahren D."/>
            <person name="Johansson T."/>
            <person name="Persson P."/>
            <person name="Tunlid A."/>
        </authorList>
    </citation>
    <scope>NUCLEOTIDE SEQUENCE [LARGE SCALE GENOMIC DNA]</scope>
    <source>
        <strain evidence="2 3">CBS 661.87</strain>
    </source>
</reference>
<protein>
    <submittedName>
        <fullName evidence="2">Uncharacterized protein</fullName>
    </submittedName>
</protein>
<dbReference type="Proteomes" id="UP000565441">
    <property type="component" value="Unassembled WGS sequence"/>
</dbReference>
<gene>
    <name evidence="2" type="ORF">D9615_009622</name>
</gene>
<accession>A0A8H5LVF7</accession>
<evidence type="ECO:0000313" key="3">
    <source>
        <dbReference type="Proteomes" id="UP000565441"/>
    </source>
</evidence>
<proteinExistence type="predicted"/>
<evidence type="ECO:0000313" key="2">
    <source>
        <dbReference type="EMBL" id="KAF5371480.1"/>
    </source>
</evidence>
<feature type="region of interest" description="Disordered" evidence="1">
    <location>
        <begin position="1"/>
        <end position="41"/>
    </location>
</feature>
<feature type="compositionally biased region" description="Low complexity" evidence="1">
    <location>
        <begin position="8"/>
        <end position="17"/>
    </location>
</feature>
<organism evidence="2 3">
    <name type="scientific">Tricholomella constricta</name>
    <dbReference type="NCBI Taxonomy" id="117010"/>
    <lineage>
        <taxon>Eukaryota</taxon>
        <taxon>Fungi</taxon>
        <taxon>Dikarya</taxon>
        <taxon>Basidiomycota</taxon>
        <taxon>Agaricomycotina</taxon>
        <taxon>Agaricomycetes</taxon>
        <taxon>Agaricomycetidae</taxon>
        <taxon>Agaricales</taxon>
        <taxon>Tricholomatineae</taxon>
        <taxon>Lyophyllaceae</taxon>
        <taxon>Tricholomella</taxon>
    </lineage>
</organism>
<keyword evidence="3" id="KW-1185">Reference proteome</keyword>
<evidence type="ECO:0000256" key="1">
    <source>
        <dbReference type="SAM" id="MobiDB-lite"/>
    </source>
</evidence>
<dbReference type="EMBL" id="JAACJP010000046">
    <property type="protein sequence ID" value="KAF5371480.1"/>
    <property type="molecule type" value="Genomic_DNA"/>
</dbReference>
<dbReference type="OrthoDB" id="9922773at2759"/>